<keyword evidence="11" id="KW-1185">Reference proteome</keyword>
<dbReference type="GO" id="GO:0016887">
    <property type="term" value="F:ATP hydrolysis activity"/>
    <property type="evidence" value="ECO:0007669"/>
    <property type="project" value="InterPro"/>
</dbReference>
<evidence type="ECO:0000256" key="4">
    <source>
        <dbReference type="ARBA" id="ARBA00022490"/>
    </source>
</evidence>
<dbReference type="SUPFAM" id="SSF54849">
    <property type="entry name" value="GroEL-intermediate domain like"/>
    <property type="match status" value="1"/>
</dbReference>
<dbReference type="Gene3D" id="3.50.7.10">
    <property type="entry name" value="GroEL"/>
    <property type="match status" value="1"/>
</dbReference>
<dbReference type="InterPro" id="IPR002423">
    <property type="entry name" value="Cpn60/GroEL/TCP-1"/>
</dbReference>
<dbReference type="InterPro" id="IPR027410">
    <property type="entry name" value="TCP-1-like_intermed_sf"/>
</dbReference>
<dbReference type="FunFam" id="3.30.260.10:FF:000025">
    <property type="entry name" value="Chaperonin containing TCP1 subunit 2"/>
    <property type="match status" value="1"/>
</dbReference>
<keyword evidence="5 9" id="KW-0547">Nucleotide-binding</keyword>
<dbReference type="InterPro" id="IPR012716">
    <property type="entry name" value="Chap_CCT_beta"/>
</dbReference>
<dbReference type="InterPro" id="IPR002194">
    <property type="entry name" value="Chaperonin_TCP-1_CS"/>
</dbReference>
<dbReference type="OMA" id="CAEMVMS"/>
<evidence type="ECO:0000256" key="3">
    <source>
        <dbReference type="ARBA" id="ARBA00018961"/>
    </source>
</evidence>
<evidence type="ECO:0000313" key="10">
    <source>
        <dbReference type="EMBL" id="KAJ6223343.1"/>
    </source>
</evidence>
<dbReference type="FunFam" id="1.10.560.10:FF:000017">
    <property type="entry name" value="T-complex protein 1 subunit eta"/>
    <property type="match status" value="1"/>
</dbReference>
<dbReference type="GO" id="GO:0005832">
    <property type="term" value="C:chaperonin-containing T-complex"/>
    <property type="evidence" value="ECO:0007669"/>
    <property type="project" value="InterPro"/>
</dbReference>
<dbReference type="PRINTS" id="PR00304">
    <property type="entry name" value="TCOMPLEXTCP1"/>
</dbReference>
<dbReference type="NCBIfam" id="TIGR02341">
    <property type="entry name" value="chap_CCT_beta"/>
    <property type="match status" value="1"/>
</dbReference>
<comment type="similarity">
    <text evidence="2 9">Belongs to the TCP-1 chaperonin family.</text>
</comment>
<dbReference type="InterPro" id="IPR027413">
    <property type="entry name" value="GROEL-like_equatorial_sf"/>
</dbReference>
<dbReference type="PROSITE" id="PS00750">
    <property type="entry name" value="TCP1_1"/>
    <property type="match status" value="1"/>
</dbReference>
<dbReference type="GO" id="GO:0140662">
    <property type="term" value="F:ATP-dependent protein folding chaperone"/>
    <property type="evidence" value="ECO:0007669"/>
    <property type="project" value="InterPro"/>
</dbReference>
<dbReference type="AlphaFoldDB" id="A0A9Q0RPD9"/>
<comment type="caution">
    <text evidence="10">The sequence shown here is derived from an EMBL/GenBank/DDBJ whole genome shotgun (WGS) entry which is preliminary data.</text>
</comment>
<dbReference type="OrthoDB" id="10259763at2759"/>
<dbReference type="InterPro" id="IPR053374">
    <property type="entry name" value="TCP-1_chaperonin"/>
</dbReference>
<dbReference type="NCBIfam" id="NF041083">
    <property type="entry name" value="thermosome_beta"/>
    <property type="match status" value="1"/>
</dbReference>
<evidence type="ECO:0000256" key="7">
    <source>
        <dbReference type="ARBA" id="ARBA00023186"/>
    </source>
</evidence>
<dbReference type="SUPFAM" id="SSF48592">
    <property type="entry name" value="GroEL equatorial domain-like"/>
    <property type="match status" value="1"/>
</dbReference>
<gene>
    <name evidence="10" type="ORF">RDWZM_001888</name>
</gene>
<dbReference type="EMBL" id="JAPWDV010000001">
    <property type="protein sequence ID" value="KAJ6223343.1"/>
    <property type="molecule type" value="Genomic_DNA"/>
</dbReference>
<dbReference type="GO" id="GO:0051082">
    <property type="term" value="F:unfolded protein binding"/>
    <property type="evidence" value="ECO:0007669"/>
    <property type="project" value="InterPro"/>
</dbReference>
<evidence type="ECO:0000256" key="8">
    <source>
        <dbReference type="ARBA" id="ARBA00033237"/>
    </source>
</evidence>
<dbReference type="Proteomes" id="UP001142055">
    <property type="component" value="Chromosome 1"/>
</dbReference>
<sequence>MLNIQSRSLNPVNILKSEADEEKAETARLSSFIGAIAIGELVKTTLGPKGMDKILLHEGRSEGKVEVTNDGATILRAIGVDNPASKVLVDISKTQDEEVGDGTTSVTVFASELLKEAEKLIEERKIHPQTIISGWRKAVDVSRVALEKVAVDHSKDLDKFRSDLLNIARTTLSSKILSQHNDTFAELAVDAVMRLKGSGDLSAIQIIKKLGGTLSDSFLEKGFLLNKRPGVNQPKRIENARILIANTPMDTDKIKVFGSRVKVDSVAKVAELELAEKEKMKDKVDLILKHNINVFINRQLIYNYPEQLFSDAGVMAIEHADFDGIERLALVTGGEIVSTFGNPEKVRLGHCDLIEEVMIGDDKVLKFSGVPLGEACTIVIRGATQQILDEAERSLHDALCVLTQTVKDSRVIYGGGSGEMLMANAVSQLADSTPGKESFAIEAFAKALRQLPTIIADNGGYDSAQLISELRAYHSQGKHSYGLDMNVGKTADMADLGITEPYVVKKQVLISASEAAEMILRVDDIIKAAPRRREVDRRGH</sequence>
<organism evidence="10 11">
    <name type="scientific">Blomia tropicalis</name>
    <name type="common">Mite</name>
    <dbReference type="NCBI Taxonomy" id="40697"/>
    <lineage>
        <taxon>Eukaryota</taxon>
        <taxon>Metazoa</taxon>
        <taxon>Ecdysozoa</taxon>
        <taxon>Arthropoda</taxon>
        <taxon>Chelicerata</taxon>
        <taxon>Arachnida</taxon>
        <taxon>Acari</taxon>
        <taxon>Acariformes</taxon>
        <taxon>Sarcoptiformes</taxon>
        <taxon>Astigmata</taxon>
        <taxon>Glycyphagoidea</taxon>
        <taxon>Echimyopodidae</taxon>
        <taxon>Blomia</taxon>
    </lineage>
</organism>
<reference evidence="10" key="1">
    <citation type="submission" date="2022-12" db="EMBL/GenBank/DDBJ databases">
        <title>Genome assemblies of Blomia tropicalis.</title>
        <authorList>
            <person name="Cui Y."/>
        </authorList>
    </citation>
    <scope>NUCLEOTIDE SEQUENCE</scope>
    <source>
        <tissue evidence="10">Adult mites</tissue>
    </source>
</reference>
<evidence type="ECO:0000313" key="11">
    <source>
        <dbReference type="Proteomes" id="UP001142055"/>
    </source>
</evidence>
<keyword evidence="7 9" id="KW-0143">Chaperone</keyword>
<dbReference type="PANTHER" id="PTHR11353">
    <property type="entry name" value="CHAPERONIN"/>
    <property type="match status" value="1"/>
</dbReference>
<keyword evidence="4" id="KW-0963">Cytoplasm</keyword>
<evidence type="ECO:0000256" key="5">
    <source>
        <dbReference type="ARBA" id="ARBA00022741"/>
    </source>
</evidence>
<comment type="subcellular location">
    <subcellularLocation>
        <location evidence="1">Cytoplasm</location>
    </subcellularLocation>
</comment>
<dbReference type="InterPro" id="IPR017998">
    <property type="entry name" value="Chaperone_TCP-1"/>
</dbReference>
<dbReference type="SUPFAM" id="SSF52029">
    <property type="entry name" value="GroEL apical domain-like"/>
    <property type="match status" value="1"/>
</dbReference>
<protein>
    <recommendedName>
        <fullName evidence="3">T-complex protein 1 subunit beta</fullName>
    </recommendedName>
    <alternativeName>
        <fullName evidence="8">CCT-beta</fullName>
    </alternativeName>
</protein>
<keyword evidence="6 9" id="KW-0067">ATP-binding</keyword>
<accession>A0A9Q0RPD9</accession>
<dbReference type="FunFam" id="3.50.7.10:FF:000002">
    <property type="entry name" value="T-complex protein 1 subunit beta"/>
    <property type="match status" value="1"/>
</dbReference>
<dbReference type="Gene3D" id="1.10.560.10">
    <property type="entry name" value="GroEL-like equatorial domain"/>
    <property type="match status" value="1"/>
</dbReference>
<dbReference type="PROSITE" id="PS00995">
    <property type="entry name" value="TCP1_3"/>
    <property type="match status" value="1"/>
</dbReference>
<name>A0A9Q0RPD9_BLOTA</name>
<dbReference type="InterPro" id="IPR027409">
    <property type="entry name" value="GroEL-like_apical_dom_sf"/>
</dbReference>
<evidence type="ECO:0000256" key="2">
    <source>
        <dbReference type="ARBA" id="ARBA00008020"/>
    </source>
</evidence>
<dbReference type="CDD" id="cd03336">
    <property type="entry name" value="TCP1_beta"/>
    <property type="match status" value="1"/>
</dbReference>
<dbReference type="Gene3D" id="3.30.260.10">
    <property type="entry name" value="TCP-1-like chaperonin intermediate domain"/>
    <property type="match status" value="1"/>
</dbReference>
<evidence type="ECO:0000256" key="6">
    <source>
        <dbReference type="ARBA" id="ARBA00022840"/>
    </source>
</evidence>
<evidence type="ECO:0000256" key="9">
    <source>
        <dbReference type="RuleBase" id="RU004187"/>
    </source>
</evidence>
<dbReference type="PROSITE" id="PS00751">
    <property type="entry name" value="TCP1_2"/>
    <property type="match status" value="1"/>
</dbReference>
<evidence type="ECO:0000256" key="1">
    <source>
        <dbReference type="ARBA" id="ARBA00004496"/>
    </source>
</evidence>
<proteinExistence type="inferred from homology"/>
<dbReference type="GO" id="GO:0005524">
    <property type="term" value="F:ATP binding"/>
    <property type="evidence" value="ECO:0007669"/>
    <property type="project" value="UniProtKB-KW"/>
</dbReference>
<dbReference type="Pfam" id="PF00118">
    <property type="entry name" value="Cpn60_TCP1"/>
    <property type="match status" value="1"/>
</dbReference>